<dbReference type="InterPro" id="IPR057670">
    <property type="entry name" value="SH3_retrovirus"/>
</dbReference>
<keyword evidence="7" id="KW-1185">Reference proteome</keyword>
<organism evidence="6 7">
    <name type="scientific">Tanacetum coccineum</name>
    <dbReference type="NCBI Taxonomy" id="301880"/>
    <lineage>
        <taxon>Eukaryota</taxon>
        <taxon>Viridiplantae</taxon>
        <taxon>Streptophyta</taxon>
        <taxon>Embryophyta</taxon>
        <taxon>Tracheophyta</taxon>
        <taxon>Spermatophyta</taxon>
        <taxon>Magnoliopsida</taxon>
        <taxon>eudicotyledons</taxon>
        <taxon>Gunneridae</taxon>
        <taxon>Pentapetalae</taxon>
        <taxon>asterids</taxon>
        <taxon>campanulids</taxon>
        <taxon>Asterales</taxon>
        <taxon>Asteraceae</taxon>
        <taxon>Asteroideae</taxon>
        <taxon>Anthemideae</taxon>
        <taxon>Anthemidinae</taxon>
        <taxon>Tanacetum</taxon>
    </lineage>
</organism>
<feature type="domain" description="Retroviral polymerase SH3-like" evidence="5">
    <location>
        <begin position="239"/>
        <end position="293"/>
    </location>
</feature>
<evidence type="ECO:0000313" key="6">
    <source>
        <dbReference type="EMBL" id="GJT38613.1"/>
    </source>
</evidence>
<gene>
    <name evidence="6" type="ORF">Tco_0938478</name>
</gene>
<dbReference type="InterPro" id="IPR013103">
    <property type="entry name" value="RVT_2"/>
</dbReference>
<dbReference type="SUPFAM" id="SSF53098">
    <property type="entry name" value="Ribonuclease H-like"/>
    <property type="match status" value="1"/>
</dbReference>
<feature type="compositionally biased region" description="Acidic residues" evidence="1">
    <location>
        <begin position="927"/>
        <end position="943"/>
    </location>
</feature>
<evidence type="ECO:0000259" key="4">
    <source>
        <dbReference type="Pfam" id="PF22936"/>
    </source>
</evidence>
<evidence type="ECO:0000259" key="2">
    <source>
        <dbReference type="Pfam" id="PF07727"/>
    </source>
</evidence>
<comment type="caution">
    <text evidence="6">The sequence shown here is derived from an EMBL/GenBank/DDBJ whole genome shotgun (WGS) entry which is preliminary data.</text>
</comment>
<dbReference type="InterPro" id="IPR054722">
    <property type="entry name" value="PolX-like_BBD"/>
</dbReference>
<dbReference type="EMBL" id="BQNB010015317">
    <property type="protein sequence ID" value="GJT38613.1"/>
    <property type="molecule type" value="Genomic_DNA"/>
</dbReference>
<reference evidence="6" key="1">
    <citation type="journal article" date="2022" name="Int. J. Mol. Sci.">
        <title>Draft Genome of Tanacetum Coccineum: Genomic Comparison of Closely Related Tanacetum-Family Plants.</title>
        <authorList>
            <person name="Yamashiro T."/>
            <person name="Shiraishi A."/>
            <person name="Nakayama K."/>
            <person name="Satake H."/>
        </authorList>
    </citation>
    <scope>NUCLEOTIDE SEQUENCE</scope>
</reference>
<feature type="region of interest" description="Disordered" evidence="1">
    <location>
        <begin position="319"/>
        <end position="349"/>
    </location>
</feature>
<dbReference type="Pfam" id="PF07727">
    <property type="entry name" value="RVT_2"/>
    <property type="match status" value="1"/>
</dbReference>
<feature type="compositionally biased region" description="Low complexity" evidence="1">
    <location>
        <begin position="336"/>
        <end position="349"/>
    </location>
</feature>
<evidence type="ECO:0000256" key="1">
    <source>
        <dbReference type="SAM" id="MobiDB-lite"/>
    </source>
</evidence>
<dbReference type="PANTHER" id="PTHR11439:SF509">
    <property type="entry name" value="RNA-DIRECTED DNA POLYMERASE"/>
    <property type="match status" value="1"/>
</dbReference>
<proteinExistence type="predicted"/>
<feature type="compositionally biased region" description="Polar residues" evidence="1">
    <location>
        <begin position="323"/>
        <end position="332"/>
    </location>
</feature>
<accession>A0ABQ5DJ53</accession>
<evidence type="ECO:0000259" key="3">
    <source>
        <dbReference type="Pfam" id="PF13976"/>
    </source>
</evidence>
<dbReference type="Pfam" id="PF25597">
    <property type="entry name" value="SH3_retrovirus"/>
    <property type="match status" value="1"/>
</dbReference>
<dbReference type="CDD" id="cd09272">
    <property type="entry name" value="RNase_HI_RT_Ty1"/>
    <property type="match status" value="1"/>
</dbReference>
<dbReference type="Proteomes" id="UP001151760">
    <property type="component" value="Unassembled WGS sequence"/>
</dbReference>
<feature type="region of interest" description="Disordered" evidence="1">
    <location>
        <begin position="814"/>
        <end position="855"/>
    </location>
</feature>
<feature type="domain" description="Reverse transcriptase Ty1/copia-type" evidence="2">
    <location>
        <begin position="367"/>
        <end position="429"/>
    </location>
</feature>
<feature type="region of interest" description="Disordered" evidence="1">
    <location>
        <begin position="872"/>
        <end position="945"/>
    </location>
</feature>
<feature type="compositionally biased region" description="Acidic residues" evidence="1">
    <location>
        <begin position="872"/>
        <end position="904"/>
    </location>
</feature>
<dbReference type="Pfam" id="PF22936">
    <property type="entry name" value="Pol_BBD"/>
    <property type="match status" value="1"/>
</dbReference>
<feature type="domain" description="GAG-pre-integrase" evidence="3">
    <location>
        <begin position="93"/>
        <end position="162"/>
    </location>
</feature>
<sequence length="1012" mass="114885">MTRNRSQLINLVHKFLGTVRLGNEQIAKIMGYGDYHMGNVTISRVYYVEGLGHNLFFVGQFCDSDLEVAFRKHTCYIRDLEGVNLLKGSRGSNLYTFSLEDMMLSSPIYLLSKASKTKYWLWHRRLSHLNFDYITTLAKQGLVRGLPRLKFQKDHLCSACALDNGTGFVNQNLRAYYEDVGILHQTLVARSPQQNDVRLLRHRVSLKTIINSKTSQQNTYERLHNKKPDLSYFYVFGALCYPTNDREDHGKLKPKADIGIFVGYAPAKKAFQIYNKRTRLITKTIHVDFNELTAMASEQFSSGPEPQLMTLETLITAPVPADSTGSPSSTLVDQDAPSPSTSQTPQASQSTVASLGVVEEFHDIKVKLDELGGVLKNKARLVARGYRQEEGIDFEGSFALVARLEAICIFIAYAAHMNITVYQMDVNYAPEWKEVDPTRYRGMIGSLMYLTASRPDLVFDVCMCARYQAKPTKKNLHAVKQIFRYLRGTINMGMCYSKDSYIALTAFVDADHAGCQDTRRSTSGSMQLFGDRLVTWSSKKQKSTAISSTEAEYIALSGCYAQILWMRSQLTDYGLGFNKIPLYHFIKEQVKNRVVELYFVRTEYQLADILTKTKNKSDGGTSSCPLCKHPSMYVDHMHQPWRTLAAIINKCLSGKAASNVRLRKSKIDILWGMFYRENADYPKLIWEDFAFQIDYRQLKKGRRKNMPYPRISEDFQEYRLPIPETMLTERIKQSETYQMFIKYSTGLIPLKRAKVKGHKGRRPSILLRQMLTCLKNLTPNLPENELAVEEIMIDSVLEPARRRPTGIAFIDTSSVTKKMSPDPSKKLKGVPVESTITPTTSSEGTGTEPGVLDEETITSEAISDVILDWGSEQESEYSKEGDDDENIEWVDTNEEEEKNDDDDDKSINLKKTDNKETNDEFVHNEENVQDDDEETDDDDEEITDTTNVDAEKTEVVKNDIKKAKLPPISSSLSVFLGFDNQFLNLSFDTSLIGTVKDTTDVEINSLIDAQIQ</sequence>
<dbReference type="InterPro" id="IPR025724">
    <property type="entry name" value="GAG-pre-integrase_dom"/>
</dbReference>
<dbReference type="Pfam" id="PF13976">
    <property type="entry name" value="gag_pre-integrs"/>
    <property type="match status" value="1"/>
</dbReference>
<feature type="domain" description="Retrovirus-related Pol polyprotein from transposon TNT 1-94-like beta-barrel" evidence="4">
    <location>
        <begin position="1"/>
        <end position="63"/>
    </location>
</feature>
<reference evidence="6" key="2">
    <citation type="submission" date="2022-01" db="EMBL/GenBank/DDBJ databases">
        <authorList>
            <person name="Yamashiro T."/>
            <person name="Shiraishi A."/>
            <person name="Satake H."/>
            <person name="Nakayama K."/>
        </authorList>
    </citation>
    <scope>NUCLEOTIDE SEQUENCE</scope>
</reference>
<feature type="compositionally biased region" description="Low complexity" evidence="1">
    <location>
        <begin position="830"/>
        <end position="850"/>
    </location>
</feature>
<feature type="compositionally biased region" description="Basic and acidic residues" evidence="1">
    <location>
        <begin position="905"/>
        <end position="926"/>
    </location>
</feature>
<protein>
    <submittedName>
        <fullName evidence="6">Retrovirus-related pol polyprotein from transposon TNT 1-94</fullName>
    </submittedName>
</protein>
<dbReference type="PANTHER" id="PTHR11439">
    <property type="entry name" value="GAG-POL-RELATED RETROTRANSPOSON"/>
    <property type="match status" value="1"/>
</dbReference>
<name>A0ABQ5DJ53_9ASTR</name>
<evidence type="ECO:0000313" key="7">
    <source>
        <dbReference type="Proteomes" id="UP001151760"/>
    </source>
</evidence>
<evidence type="ECO:0000259" key="5">
    <source>
        <dbReference type="Pfam" id="PF25597"/>
    </source>
</evidence>
<dbReference type="InterPro" id="IPR012337">
    <property type="entry name" value="RNaseH-like_sf"/>
</dbReference>